<evidence type="ECO:0000259" key="9">
    <source>
        <dbReference type="Pfam" id="PF24534"/>
    </source>
</evidence>
<feature type="transmembrane region" description="Helical" evidence="7">
    <location>
        <begin position="131"/>
        <end position="150"/>
    </location>
</feature>
<dbReference type="NCBIfam" id="TIGR01494">
    <property type="entry name" value="ATPase_P-type"/>
    <property type="match status" value="1"/>
</dbReference>
<reference evidence="10 11" key="1">
    <citation type="journal article" date="2020" name="Microbiol. Resour. Announc.">
        <title>Draft Genome Sequence of a Cladosporium Species Isolated from the Mesophotic Ascidian Didemnum maculosum.</title>
        <authorList>
            <person name="Gioti A."/>
            <person name="Siaperas R."/>
            <person name="Nikolaivits E."/>
            <person name="Le Goff G."/>
            <person name="Ouazzani J."/>
            <person name="Kotoulas G."/>
            <person name="Topakas E."/>
        </authorList>
    </citation>
    <scope>NUCLEOTIDE SEQUENCE [LARGE SCALE GENOMIC DNA]</scope>
    <source>
        <strain evidence="10 11">TM138-S3</strain>
    </source>
</reference>
<keyword evidence="5 7" id="KW-1133">Transmembrane helix</keyword>
<dbReference type="GO" id="GO:0046872">
    <property type="term" value="F:metal ion binding"/>
    <property type="evidence" value="ECO:0007669"/>
    <property type="project" value="UniProtKB-KW"/>
</dbReference>
<dbReference type="PROSITE" id="PS00154">
    <property type="entry name" value="ATPASE_E1_E2"/>
    <property type="match status" value="1"/>
</dbReference>
<dbReference type="Gene3D" id="3.40.1110.10">
    <property type="entry name" value="Calcium-transporting ATPase, cytoplasmic domain N"/>
    <property type="match status" value="1"/>
</dbReference>
<dbReference type="Gene3D" id="2.70.150.10">
    <property type="entry name" value="Calcium-transporting ATPase, cytoplasmic transduction domain A"/>
    <property type="match status" value="1"/>
</dbReference>
<evidence type="ECO:0000313" key="10">
    <source>
        <dbReference type="EMBL" id="KAL1590756.1"/>
    </source>
</evidence>
<evidence type="ECO:0000256" key="7">
    <source>
        <dbReference type="RuleBase" id="RU362081"/>
    </source>
</evidence>
<dbReference type="RefSeq" id="XP_069233861.1">
    <property type="nucleotide sequence ID" value="XM_069369561.1"/>
</dbReference>
<gene>
    <name evidence="10" type="ORF">WHR41_00955</name>
</gene>
<dbReference type="InterPro" id="IPR023298">
    <property type="entry name" value="ATPase_P-typ_TM_dom_sf"/>
</dbReference>
<proteinExistence type="inferred from homology"/>
<keyword evidence="11" id="KW-1185">Reference proteome</keyword>
<keyword evidence="3 7" id="KW-0479">Metal-binding</keyword>
<feature type="transmembrane region" description="Helical" evidence="7">
    <location>
        <begin position="763"/>
        <end position="785"/>
    </location>
</feature>
<dbReference type="SUPFAM" id="SSF81665">
    <property type="entry name" value="Calcium ATPase, transmembrane domain M"/>
    <property type="match status" value="1"/>
</dbReference>
<feature type="domain" description="PCA1 HMA heavy metal-associated" evidence="9">
    <location>
        <begin position="54"/>
        <end position="115"/>
    </location>
</feature>
<dbReference type="SFLD" id="SFLDF00027">
    <property type="entry name" value="p-type_atpase"/>
    <property type="match status" value="1"/>
</dbReference>
<evidence type="ECO:0000256" key="6">
    <source>
        <dbReference type="ARBA" id="ARBA00023136"/>
    </source>
</evidence>
<evidence type="ECO:0000256" key="4">
    <source>
        <dbReference type="ARBA" id="ARBA00022967"/>
    </source>
</evidence>
<dbReference type="NCBIfam" id="TIGR01511">
    <property type="entry name" value="ATPase-IB1_Cu"/>
    <property type="match status" value="1"/>
</dbReference>
<dbReference type="Pfam" id="PF00702">
    <property type="entry name" value="Hydrolase"/>
    <property type="match status" value="1"/>
</dbReference>
<evidence type="ECO:0000256" key="2">
    <source>
        <dbReference type="ARBA" id="ARBA00022692"/>
    </source>
</evidence>
<dbReference type="GeneID" id="96002399"/>
<evidence type="ECO:0000256" key="3">
    <source>
        <dbReference type="ARBA" id="ARBA00022723"/>
    </source>
</evidence>
<keyword evidence="2 7" id="KW-0812">Transmembrane</keyword>
<dbReference type="SFLD" id="SFLDG00002">
    <property type="entry name" value="C1.7:_P-type_atpase_like"/>
    <property type="match status" value="1"/>
</dbReference>
<dbReference type="InterPro" id="IPR056236">
    <property type="entry name" value="HMA_PCA1"/>
</dbReference>
<dbReference type="PRINTS" id="PR00119">
    <property type="entry name" value="CATATPASE"/>
</dbReference>
<dbReference type="GO" id="GO:0016887">
    <property type="term" value="F:ATP hydrolysis activity"/>
    <property type="evidence" value="ECO:0007669"/>
    <property type="project" value="InterPro"/>
</dbReference>
<evidence type="ECO:0000313" key="11">
    <source>
        <dbReference type="Proteomes" id="UP000803884"/>
    </source>
</evidence>
<comment type="caution">
    <text evidence="10">The sequence shown here is derived from an EMBL/GenBank/DDBJ whole genome shotgun (WGS) entry which is preliminary data.</text>
</comment>
<evidence type="ECO:0000259" key="8">
    <source>
        <dbReference type="Pfam" id="PF00122"/>
    </source>
</evidence>
<dbReference type="GO" id="GO:0005524">
    <property type="term" value="F:ATP binding"/>
    <property type="evidence" value="ECO:0007669"/>
    <property type="project" value="UniProtKB-UniRule"/>
</dbReference>
<dbReference type="EMBL" id="JAAQHG020000002">
    <property type="protein sequence ID" value="KAL1590756.1"/>
    <property type="molecule type" value="Genomic_DNA"/>
</dbReference>
<evidence type="ECO:0000256" key="1">
    <source>
        <dbReference type="ARBA" id="ARBA00004370"/>
    </source>
</evidence>
<comment type="subcellular location">
    <subcellularLocation>
        <location evidence="1 7">Membrane</location>
    </subcellularLocation>
</comment>
<feature type="transmembrane region" description="Helical" evidence="7">
    <location>
        <begin position="195"/>
        <end position="214"/>
    </location>
</feature>
<sequence length="794" mass="83825">MTNVLNDIPGVTKPQVTFVSGTAKFEVNSDITSVDQVLPLIEKRTGFKCSRVVEGYQHLDVHMSTDLAKQMERDNTCSEGLISLDCMGKAYRITYDPYIIGARDLLPENARLAPPSPDSSILEGRRRLVRTAWYTAIAAAFTIPVVVLNWAPNPVPRQTRDIVSLILATVVQAIGVPEFYVGAMKSLIFSKVIEMDMLVVISITAAYVYSVVAFGLTEAGVQLEQLAFFETSTLLITLVLLGRLLAAYARERAVRAVSVRSLQAEETLLLTEGGGTTSIDARLLQFGDIIVIKAHSRIVTDGTVTFGTSAVDESMLTGESLPVGKKKGDNLIAGTLNGKGVLHARINRLPGANSVNDIARSVEQALEAKPRIQDLADKIASWFVPAVVAIAGVVFAVWIGVALRIRGQSPGGAIGTAVTYAIAVLAVSCPCALGLAVPMVLVIAGGVAARAGVVIKSAEATERSCKATDVVFDKTGTLTTGDLTVVSDQVLDIGVDPNEAYAILQALVKDDNHPVSRAVATHLTGKTLQHIELSEKRSIPGAGIEAKHSGQTVCAGNPHWLNQSTHPAITPLLSQGLTTLLLTINHHPILATSLTSTLRPEAHSVIAALQARGITCHIASGDHSLAVSQIATALSIPPSNTLSHATPQQKQAYISALQSTSAENDKKKAEKRTILFVGDGTNDAPALAASTIGLQLGTTSSVAGSVADVVLLSGLSGVLTLLEVSGRARRRIMFNFAWAGVYNVFAILLAAGAFVRVRIEPAYAGLGEIVSVGPVVAAAVSMVVWGGRREAGWR</sequence>
<dbReference type="InterPro" id="IPR023214">
    <property type="entry name" value="HAD_sf"/>
</dbReference>
<dbReference type="GO" id="GO:0016020">
    <property type="term" value="C:membrane"/>
    <property type="evidence" value="ECO:0007669"/>
    <property type="project" value="UniProtKB-SubCell"/>
</dbReference>
<feature type="transmembrane region" description="Helical" evidence="7">
    <location>
        <begin position="379"/>
        <end position="400"/>
    </location>
</feature>
<dbReference type="InterPro" id="IPR044492">
    <property type="entry name" value="P_typ_ATPase_HD_dom"/>
</dbReference>
<dbReference type="Gene3D" id="3.40.50.1000">
    <property type="entry name" value="HAD superfamily/HAD-like"/>
    <property type="match status" value="1"/>
</dbReference>
<accession>A0AB34L472</accession>
<dbReference type="SUPFAM" id="SSF81653">
    <property type="entry name" value="Calcium ATPase, transduction domain A"/>
    <property type="match status" value="1"/>
</dbReference>
<dbReference type="InterPro" id="IPR018303">
    <property type="entry name" value="ATPase_P-typ_P_site"/>
</dbReference>
<dbReference type="GO" id="GO:0019829">
    <property type="term" value="F:ATPase-coupled monoatomic cation transmembrane transporter activity"/>
    <property type="evidence" value="ECO:0007669"/>
    <property type="project" value="InterPro"/>
</dbReference>
<dbReference type="InterPro" id="IPR027256">
    <property type="entry name" value="P-typ_ATPase_IB"/>
</dbReference>
<feature type="transmembrane region" description="Helical" evidence="7">
    <location>
        <begin position="736"/>
        <end position="757"/>
    </location>
</feature>
<dbReference type="AlphaFoldDB" id="A0AB34L472"/>
<evidence type="ECO:0000256" key="5">
    <source>
        <dbReference type="ARBA" id="ARBA00022989"/>
    </source>
</evidence>
<dbReference type="InterPro" id="IPR001757">
    <property type="entry name" value="P_typ_ATPase"/>
</dbReference>
<feature type="transmembrane region" description="Helical" evidence="7">
    <location>
        <begin position="162"/>
        <end position="183"/>
    </location>
</feature>
<dbReference type="Pfam" id="PF24534">
    <property type="entry name" value="HMA_PCA1"/>
    <property type="match status" value="1"/>
</dbReference>
<dbReference type="Proteomes" id="UP000803884">
    <property type="component" value="Unassembled WGS sequence"/>
</dbReference>
<dbReference type="SUPFAM" id="SSF56784">
    <property type="entry name" value="HAD-like"/>
    <property type="match status" value="1"/>
</dbReference>
<comment type="similarity">
    <text evidence="7">Belongs to the cation transport ATPase (P-type) (TC 3.A.3) family. Type IB subfamily.</text>
</comment>
<dbReference type="InterPro" id="IPR059000">
    <property type="entry name" value="ATPase_P-type_domA"/>
</dbReference>
<keyword evidence="7" id="KW-0547">Nucleotide-binding</keyword>
<keyword evidence="7" id="KW-0067">ATP-binding</keyword>
<keyword evidence="6 7" id="KW-0472">Membrane</keyword>
<dbReference type="PANTHER" id="PTHR46594:SF4">
    <property type="entry name" value="P-TYPE CATION-TRANSPORTING ATPASE"/>
    <property type="match status" value="1"/>
</dbReference>
<dbReference type="InterPro" id="IPR008250">
    <property type="entry name" value="ATPase_P-typ_transduc_dom_A_sf"/>
</dbReference>
<feature type="transmembrane region" description="Helical" evidence="7">
    <location>
        <begin position="226"/>
        <end position="246"/>
    </location>
</feature>
<feature type="transmembrane region" description="Helical" evidence="7">
    <location>
        <begin position="420"/>
        <end position="447"/>
    </location>
</feature>
<name>A0AB34L472_9PEZI</name>
<dbReference type="Pfam" id="PF00122">
    <property type="entry name" value="E1-E2_ATPase"/>
    <property type="match status" value="1"/>
</dbReference>
<dbReference type="PANTHER" id="PTHR46594">
    <property type="entry name" value="P-TYPE CATION-TRANSPORTING ATPASE"/>
    <property type="match status" value="1"/>
</dbReference>
<dbReference type="InterPro" id="IPR023299">
    <property type="entry name" value="ATPase_P-typ_cyto_dom_N"/>
</dbReference>
<keyword evidence="4" id="KW-1278">Translocase</keyword>
<dbReference type="InterPro" id="IPR036412">
    <property type="entry name" value="HAD-like_sf"/>
</dbReference>
<dbReference type="SFLD" id="SFLDS00003">
    <property type="entry name" value="Haloacid_Dehalogenase"/>
    <property type="match status" value="1"/>
</dbReference>
<dbReference type="NCBIfam" id="TIGR01525">
    <property type="entry name" value="ATPase-IB_hvy"/>
    <property type="match status" value="1"/>
</dbReference>
<feature type="domain" description="P-type ATPase A" evidence="8">
    <location>
        <begin position="263"/>
        <end position="363"/>
    </location>
</feature>
<protein>
    <submittedName>
        <fullName evidence="10">Uncharacterized protein</fullName>
    </submittedName>
</protein>
<organism evidence="10 11">
    <name type="scientific">Cladosporium halotolerans</name>
    <dbReference type="NCBI Taxonomy" id="1052096"/>
    <lineage>
        <taxon>Eukaryota</taxon>
        <taxon>Fungi</taxon>
        <taxon>Dikarya</taxon>
        <taxon>Ascomycota</taxon>
        <taxon>Pezizomycotina</taxon>
        <taxon>Dothideomycetes</taxon>
        <taxon>Dothideomycetidae</taxon>
        <taxon>Cladosporiales</taxon>
        <taxon>Cladosporiaceae</taxon>
        <taxon>Cladosporium</taxon>
    </lineage>
</organism>